<evidence type="ECO:0000259" key="1">
    <source>
        <dbReference type="Pfam" id="PF00149"/>
    </source>
</evidence>
<dbReference type="AlphaFoldDB" id="A0AA36NIG5"/>
<dbReference type="PANTHER" id="PTHR12905:SF0">
    <property type="entry name" value="CALCINEURIN-LIKE PHOSPHOESTERASE DOMAIN-CONTAINING PROTEIN"/>
    <property type="match status" value="1"/>
</dbReference>
<keyword evidence="3" id="KW-1185">Reference proteome</keyword>
<dbReference type="CDD" id="cd07379">
    <property type="entry name" value="MPP_239FB"/>
    <property type="match status" value="1"/>
</dbReference>
<gene>
    <name evidence="2" type="ORF">EVOR1521_LOCUS26194</name>
</gene>
<organism evidence="2 3">
    <name type="scientific">Effrenium voratum</name>
    <dbReference type="NCBI Taxonomy" id="2562239"/>
    <lineage>
        <taxon>Eukaryota</taxon>
        <taxon>Sar</taxon>
        <taxon>Alveolata</taxon>
        <taxon>Dinophyceae</taxon>
        <taxon>Suessiales</taxon>
        <taxon>Symbiodiniaceae</taxon>
        <taxon>Effrenium</taxon>
    </lineage>
</organism>
<dbReference type="Pfam" id="PF00149">
    <property type="entry name" value="Metallophos"/>
    <property type="match status" value="1"/>
</dbReference>
<dbReference type="InterPro" id="IPR051693">
    <property type="entry name" value="UPF0046_metallophosphoest"/>
</dbReference>
<dbReference type="GO" id="GO:0016787">
    <property type="term" value="F:hydrolase activity"/>
    <property type="evidence" value="ECO:0007669"/>
    <property type="project" value="InterPro"/>
</dbReference>
<reference evidence="2" key="1">
    <citation type="submission" date="2023-08" db="EMBL/GenBank/DDBJ databases">
        <authorList>
            <person name="Chen Y."/>
            <person name="Shah S."/>
            <person name="Dougan E. K."/>
            <person name="Thang M."/>
            <person name="Chan C."/>
        </authorList>
    </citation>
    <scope>NUCLEOTIDE SEQUENCE</scope>
</reference>
<sequence length="302" mass="33521">MEVVHPENCTRDRFSFAMGNSSQRHDPPVLGTTVARLVNGWDADKQLKAEGWTRFVCFSDTHGRHARISPEHIPEADVLLHAGDFSDRGELEQVRSFAQWLKDYPAKEKVVIAGNHDLSFHEAYCLAKMKKTSMCAEAKAALAGSCIYLEDELVEVLGYKIYGSPWQPEFCDWAFNLPRGEALAKVWAKIPDTVDILMTHGPAQGILDHCNSGLHAGCEDLLTAIKQREIPVHVSGHIHEGYGCTEVGKTLFINASTCTFSYRPTNAPIVFDLPPPELLRGQSLAEPETRGLVEGYIEKPHA</sequence>
<evidence type="ECO:0000313" key="2">
    <source>
        <dbReference type="EMBL" id="CAJ1403538.1"/>
    </source>
</evidence>
<dbReference type="Gene3D" id="3.60.21.10">
    <property type="match status" value="1"/>
</dbReference>
<protein>
    <recommendedName>
        <fullName evidence="1">Calcineurin-like phosphoesterase domain-containing protein</fullName>
    </recommendedName>
</protein>
<comment type="caution">
    <text evidence="2">The sequence shown here is derived from an EMBL/GenBank/DDBJ whole genome shotgun (WGS) entry which is preliminary data.</text>
</comment>
<evidence type="ECO:0000313" key="3">
    <source>
        <dbReference type="Proteomes" id="UP001178507"/>
    </source>
</evidence>
<dbReference type="SUPFAM" id="SSF56300">
    <property type="entry name" value="Metallo-dependent phosphatases"/>
    <property type="match status" value="1"/>
</dbReference>
<name>A0AA36NIG5_9DINO</name>
<accession>A0AA36NIG5</accession>
<feature type="domain" description="Calcineurin-like phosphoesterase" evidence="1">
    <location>
        <begin position="54"/>
        <end position="240"/>
    </location>
</feature>
<dbReference type="EMBL" id="CAUJNA010003500">
    <property type="protein sequence ID" value="CAJ1403538.1"/>
    <property type="molecule type" value="Genomic_DNA"/>
</dbReference>
<dbReference type="PANTHER" id="PTHR12905">
    <property type="entry name" value="METALLOPHOSPHOESTERASE"/>
    <property type="match status" value="1"/>
</dbReference>
<dbReference type="Proteomes" id="UP001178507">
    <property type="component" value="Unassembled WGS sequence"/>
</dbReference>
<dbReference type="InterPro" id="IPR004843">
    <property type="entry name" value="Calcineurin-like_PHP"/>
</dbReference>
<dbReference type="InterPro" id="IPR029052">
    <property type="entry name" value="Metallo-depent_PP-like"/>
</dbReference>
<proteinExistence type="predicted"/>